<name>A0A9X3DYW8_9HYPH</name>
<dbReference type="Proteomes" id="UP001144805">
    <property type="component" value="Unassembled WGS sequence"/>
</dbReference>
<sequence>MPPCGNQQIWDTQFQRCLSYSAHGPPDQQAWPRGPSWASNYNYGRAMTDWNQ</sequence>
<gene>
    <name evidence="1" type="ORF">OSH07_05155</name>
</gene>
<keyword evidence="2" id="KW-1185">Reference proteome</keyword>
<protein>
    <submittedName>
        <fullName evidence="1">Uncharacterized protein</fullName>
    </submittedName>
</protein>
<evidence type="ECO:0000313" key="1">
    <source>
        <dbReference type="EMBL" id="MCX5568571.1"/>
    </source>
</evidence>
<comment type="caution">
    <text evidence="1">The sequence shown here is derived from an EMBL/GenBank/DDBJ whole genome shotgun (WGS) entry which is preliminary data.</text>
</comment>
<organism evidence="1 2">
    <name type="scientific">Kaistia nematophila</name>
    <dbReference type="NCBI Taxonomy" id="2994654"/>
    <lineage>
        <taxon>Bacteria</taxon>
        <taxon>Pseudomonadati</taxon>
        <taxon>Pseudomonadota</taxon>
        <taxon>Alphaproteobacteria</taxon>
        <taxon>Hyphomicrobiales</taxon>
        <taxon>Kaistiaceae</taxon>
        <taxon>Kaistia</taxon>
    </lineage>
</organism>
<accession>A0A9X3DYW8</accession>
<dbReference type="AlphaFoldDB" id="A0A9X3DYW8"/>
<dbReference type="RefSeq" id="WP_266337548.1">
    <property type="nucleotide sequence ID" value="NZ_JAPKNK010000002.1"/>
</dbReference>
<dbReference type="EMBL" id="JAPKNK010000002">
    <property type="protein sequence ID" value="MCX5568571.1"/>
    <property type="molecule type" value="Genomic_DNA"/>
</dbReference>
<reference evidence="1" key="1">
    <citation type="submission" date="2022-11" db="EMBL/GenBank/DDBJ databases">
        <title>Biodiversity and phylogenetic relationships of bacteria.</title>
        <authorList>
            <person name="Machado R.A.R."/>
            <person name="Bhat A."/>
            <person name="Loulou A."/>
            <person name="Kallel S."/>
        </authorList>
    </citation>
    <scope>NUCLEOTIDE SEQUENCE</scope>
    <source>
        <strain evidence="1">K-TC2</strain>
    </source>
</reference>
<evidence type="ECO:0000313" key="2">
    <source>
        <dbReference type="Proteomes" id="UP001144805"/>
    </source>
</evidence>
<proteinExistence type="predicted"/>